<evidence type="ECO:0000313" key="8">
    <source>
        <dbReference type="EMBL" id="ASJ07820.1"/>
    </source>
</evidence>
<sequence>MAKRLVRSKKERVLLGVLGGFAEHLDLDPTLVRLLFIVLLVFNPVAMTLLYFLAALIIPEEGEEGEESKRLAERLDEVINETGNRLSELFSGSENSKAIALVLILLGALLLAGPFMPVFLPAIDIRTLVGLVLLALGVILLVKGENNGAL</sequence>
<evidence type="ECO:0000256" key="2">
    <source>
        <dbReference type="ARBA" id="ARBA00022475"/>
    </source>
</evidence>
<proteinExistence type="predicted"/>
<feature type="domain" description="Phage shock protein PspC N-terminal" evidence="7">
    <location>
        <begin position="3"/>
        <end position="61"/>
    </location>
</feature>
<name>A0A2Z2MVA8_9EURY</name>
<feature type="transmembrane region" description="Helical" evidence="6">
    <location>
        <begin position="125"/>
        <end position="142"/>
    </location>
</feature>
<keyword evidence="5 6" id="KW-0472">Membrane</keyword>
<gene>
    <name evidence="8" type="ORF">A3L11_00690</name>
</gene>
<dbReference type="InterPro" id="IPR007168">
    <property type="entry name" value="Phageshock_PspC_N"/>
</dbReference>
<keyword evidence="4 6" id="KW-1133">Transmembrane helix</keyword>
<dbReference type="AlphaFoldDB" id="A0A2Z2MVA8"/>
<feature type="transmembrane region" description="Helical" evidence="6">
    <location>
        <begin position="32"/>
        <end position="58"/>
    </location>
</feature>
<organism evidence="8 9">
    <name type="scientific">Thermococcus siculi</name>
    <dbReference type="NCBI Taxonomy" id="72803"/>
    <lineage>
        <taxon>Archaea</taxon>
        <taxon>Methanobacteriati</taxon>
        <taxon>Methanobacteriota</taxon>
        <taxon>Thermococci</taxon>
        <taxon>Thermococcales</taxon>
        <taxon>Thermococcaceae</taxon>
        <taxon>Thermococcus</taxon>
    </lineage>
</organism>
<evidence type="ECO:0000256" key="4">
    <source>
        <dbReference type="ARBA" id="ARBA00022989"/>
    </source>
</evidence>
<dbReference type="KEGG" id="tsl:A3L11_00690"/>
<dbReference type="OrthoDB" id="103681at2157"/>
<dbReference type="PANTHER" id="PTHR33885">
    <property type="entry name" value="PHAGE SHOCK PROTEIN C"/>
    <property type="match status" value="1"/>
</dbReference>
<dbReference type="GO" id="GO:0005886">
    <property type="term" value="C:plasma membrane"/>
    <property type="evidence" value="ECO:0007669"/>
    <property type="project" value="UniProtKB-SubCell"/>
</dbReference>
<keyword evidence="3 6" id="KW-0812">Transmembrane</keyword>
<dbReference type="RefSeq" id="WP_198300162.1">
    <property type="nucleotide sequence ID" value="NZ_CP015103.1"/>
</dbReference>
<keyword evidence="2" id="KW-1003">Cell membrane</keyword>
<feature type="transmembrane region" description="Helical" evidence="6">
    <location>
        <begin position="98"/>
        <end position="119"/>
    </location>
</feature>
<dbReference type="Pfam" id="PF04024">
    <property type="entry name" value="PspC"/>
    <property type="match status" value="1"/>
</dbReference>
<comment type="subcellular location">
    <subcellularLocation>
        <location evidence="1">Cell membrane</location>
        <topology evidence="1">Single-pass membrane protein</topology>
    </subcellularLocation>
</comment>
<evidence type="ECO:0000256" key="3">
    <source>
        <dbReference type="ARBA" id="ARBA00022692"/>
    </source>
</evidence>
<accession>A0A2Z2MVA8</accession>
<dbReference type="InterPro" id="IPR052027">
    <property type="entry name" value="PspC"/>
</dbReference>
<keyword evidence="9" id="KW-1185">Reference proteome</keyword>
<dbReference type="EMBL" id="CP015103">
    <property type="protein sequence ID" value="ASJ07820.1"/>
    <property type="molecule type" value="Genomic_DNA"/>
</dbReference>
<dbReference type="GeneID" id="33316711"/>
<evidence type="ECO:0000313" key="9">
    <source>
        <dbReference type="Proteomes" id="UP000250125"/>
    </source>
</evidence>
<dbReference type="Proteomes" id="UP000250125">
    <property type="component" value="Chromosome"/>
</dbReference>
<evidence type="ECO:0000256" key="1">
    <source>
        <dbReference type="ARBA" id="ARBA00004162"/>
    </source>
</evidence>
<dbReference type="PANTHER" id="PTHR33885:SF3">
    <property type="entry name" value="PHAGE SHOCK PROTEIN C"/>
    <property type="match status" value="1"/>
</dbReference>
<evidence type="ECO:0000256" key="5">
    <source>
        <dbReference type="ARBA" id="ARBA00023136"/>
    </source>
</evidence>
<evidence type="ECO:0000259" key="7">
    <source>
        <dbReference type="Pfam" id="PF04024"/>
    </source>
</evidence>
<reference evidence="8 9" key="1">
    <citation type="submission" date="2016-04" db="EMBL/GenBank/DDBJ databases">
        <title>Complete genome sequence of Thermococcus siculi type strain RG-20.</title>
        <authorList>
            <person name="Oger P.M."/>
        </authorList>
    </citation>
    <scope>NUCLEOTIDE SEQUENCE [LARGE SCALE GENOMIC DNA]</scope>
    <source>
        <strain evidence="8 9">RG-20</strain>
    </source>
</reference>
<protein>
    <submittedName>
        <fullName evidence="8">Transcriptional regulator</fullName>
    </submittedName>
</protein>
<evidence type="ECO:0000256" key="6">
    <source>
        <dbReference type="SAM" id="Phobius"/>
    </source>
</evidence>